<feature type="transmembrane region" description="Helical" evidence="6">
    <location>
        <begin position="267"/>
        <end position="285"/>
    </location>
</feature>
<evidence type="ECO:0000256" key="5">
    <source>
        <dbReference type="SAM" id="MobiDB-lite"/>
    </source>
</evidence>
<evidence type="ECO:0000256" key="6">
    <source>
        <dbReference type="SAM" id="Phobius"/>
    </source>
</evidence>
<dbReference type="Proteomes" id="UP000676310">
    <property type="component" value="Unassembled WGS sequence"/>
</dbReference>
<feature type="transmembrane region" description="Helical" evidence="6">
    <location>
        <begin position="62"/>
        <end position="82"/>
    </location>
</feature>
<dbReference type="PANTHER" id="PTHR43341">
    <property type="entry name" value="AMINO ACID PERMEASE"/>
    <property type="match status" value="1"/>
</dbReference>
<dbReference type="GeneID" id="67013007"/>
<dbReference type="GO" id="GO:0016020">
    <property type="term" value="C:membrane"/>
    <property type="evidence" value="ECO:0007669"/>
    <property type="project" value="UniProtKB-SubCell"/>
</dbReference>
<feature type="transmembrane region" description="Helical" evidence="6">
    <location>
        <begin position="155"/>
        <end position="173"/>
    </location>
</feature>
<feature type="domain" description="Amino acid permease/ SLC12A" evidence="7">
    <location>
        <begin position="141"/>
        <end position="283"/>
    </location>
</feature>
<dbReference type="Pfam" id="PF00324">
    <property type="entry name" value="AA_permease"/>
    <property type="match status" value="1"/>
</dbReference>
<evidence type="ECO:0000256" key="1">
    <source>
        <dbReference type="ARBA" id="ARBA00004141"/>
    </source>
</evidence>
<evidence type="ECO:0000256" key="4">
    <source>
        <dbReference type="ARBA" id="ARBA00023136"/>
    </source>
</evidence>
<evidence type="ECO:0000259" key="7">
    <source>
        <dbReference type="Pfam" id="PF00324"/>
    </source>
</evidence>
<feature type="region of interest" description="Disordered" evidence="5">
    <location>
        <begin position="1"/>
        <end position="34"/>
    </location>
</feature>
<dbReference type="OrthoDB" id="3900342at2759"/>
<dbReference type="EMBL" id="CAJRGZ010000012">
    <property type="protein sequence ID" value="CAG5137650.1"/>
    <property type="molecule type" value="Genomic_DNA"/>
</dbReference>
<name>A0A8J2N120_9PLEO</name>
<sequence>MSLAHETAGMEKNHYDNPPPVHYPLADPAKGHQLSSNDEDVAIVASDQNELKRDLKGRHMQMIAIGGAIGSGLFIGSASSFVTGGPAAVIIGFTVEFVLSIIKVLACVGFMILGIIINTGGVPTDDRGYIGNRYYNIPGMGPKFTAYIDRRGRPVVVVVIQLLFGLLAYINLAPSGGDIFTWLLSLSGITVLFVFGSIAVAHIRFRRAWALNGHTLDEIPYRASFGVWGSWVCFAINAIALIAQFYVALYPVGGTPLSVEGFFETYMAAPFLIVLYLGWKVYSWFKYPSHRPLWIRTKDIDIYTGMRQGQREVISGEGVTEDQRRASIEEMRDGQKKKGVKAYIRAAYHTVL</sequence>
<evidence type="ECO:0000256" key="3">
    <source>
        <dbReference type="ARBA" id="ARBA00022989"/>
    </source>
</evidence>
<evidence type="ECO:0000313" key="9">
    <source>
        <dbReference type="Proteomes" id="UP000676310"/>
    </source>
</evidence>
<reference evidence="8" key="1">
    <citation type="submission" date="2021-05" db="EMBL/GenBank/DDBJ databases">
        <authorList>
            <person name="Stam R."/>
        </authorList>
    </citation>
    <scope>NUCLEOTIDE SEQUENCE</scope>
    <source>
        <strain evidence="8">CS162</strain>
    </source>
</reference>
<dbReference type="GO" id="GO:0015171">
    <property type="term" value="F:amino acid transmembrane transporter activity"/>
    <property type="evidence" value="ECO:0007669"/>
    <property type="project" value="TreeGrafter"/>
</dbReference>
<accession>A0A8J2N120</accession>
<feature type="transmembrane region" description="Helical" evidence="6">
    <location>
        <begin position="88"/>
        <end position="117"/>
    </location>
</feature>
<organism evidence="8 9">
    <name type="scientific">Alternaria atra</name>
    <dbReference type="NCBI Taxonomy" id="119953"/>
    <lineage>
        <taxon>Eukaryota</taxon>
        <taxon>Fungi</taxon>
        <taxon>Dikarya</taxon>
        <taxon>Ascomycota</taxon>
        <taxon>Pezizomycotina</taxon>
        <taxon>Dothideomycetes</taxon>
        <taxon>Pleosporomycetidae</taxon>
        <taxon>Pleosporales</taxon>
        <taxon>Pleosporineae</taxon>
        <taxon>Pleosporaceae</taxon>
        <taxon>Alternaria</taxon>
        <taxon>Alternaria sect. Ulocladioides</taxon>
    </lineage>
</organism>
<keyword evidence="3 6" id="KW-1133">Transmembrane helix</keyword>
<dbReference type="InterPro" id="IPR050524">
    <property type="entry name" value="APC_YAT"/>
</dbReference>
<keyword evidence="4 6" id="KW-0472">Membrane</keyword>
<dbReference type="InterPro" id="IPR004841">
    <property type="entry name" value="AA-permease/SLC12A_dom"/>
</dbReference>
<dbReference type="AlphaFoldDB" id="A0A8J2N120"/>
<feature type="transmembrane region" description="Helical" evidence="6">
    <location>
        <begin position="179"/>
        <end position="205"/>
    </location>
</feature>
<gene>
    <name evidence="8" type="ORF">ALTATR162_LOCUS165</name>
</gene>
<comment type="subcellular location">
    <subcellularLocation>
        <location evidence="1">Membrane</location>
        <topology evidence="1">Multi-pass membrane protein</topology>
    </subcellularLocation>
</comment>
<dbReference type="Gene3D" id="1.20.1740.10">
    <property type="entry name" value="Amino acid/polyamine transporter I"/>
    <property type="match status" value="1"/>
</dbReference>
<evidence type="ECO:0000313" key="8">
    <source>
        <dbReference type="EMBL" id="CAG5137650.1"/>
    </source>
</evidence>
<evidence type="ECO:0000256" key="2">
    <source>
        <dbReference type="ARBA" id="ARBA00022692"/>
    </source>
</evidence>
<dbReference type="RefSeq" id="XP_043163693.1">
    <property type="nucleotide sequence ID" value="XM_043307758.1"/>
</dbReference>
<protein>
    <recommendedName>
        <fullName evidence="7">Amino acid permease/ SLC12A domain-containing protein</fullName>
    </recommendedName>
</protein>
<keyword evidence="2 6" id="KW-0812">Transmembrane</keyword>
<dbReference type="PANTHER" id="PTHR43341:SF12">
    <property type="entry name" value="AMINO ACID TRANSPORTER (EUROFUNG)"/>
    <property type="match status" value="1"/>
</dbReference>
<feature type="transmembrane region" description="Helical" evidence="6">
    <location>
        <begin position="225"/>
        <end position="247"/>
    </location>
</feature>
<keyword evidence="9" id="KW-1185">Reference proteome</keyword>
<comment type="caution">
    <text evidence="8">The sequence shown here is derived from an EMBL/GenBank/DDBJ whole genome shotgun (WGS) entry which is preliminary data.</text>
</comment>
<proteinExistence type="predicted"/>